<accession>A0A218XPC1</accession>
<evidence type="ECO:0000313" key="3">
    <source>
        <dbReference type="Proteomes" id="UP000197138"/>
    </source>
</evidence>
<protein>
    <submittedName>
        <fullName evidence="2">Uncharacterized protein</fullName>
    </submittedName>
</protein>
<organism evidence="2 3">
    <name type="scientific">Punica granatum</name>
    <name type="common">Pomegranate</name>
    <dbReference type="NCBI Taxonomy" id="22663"/>
    <lineage>
        <taxon>Eukaryota</taxon>
        <taxon>Viridiplantae</taxon>
        <taxon>Streptophyta</taxon>
        <taxon>Embryophyta</taxon>
        <taxon>Tracheophyta</taxon>
        <taxon>Spermatophyta</taxon>
        <taxon>Magnoliopsida</taxon>
        <taxon>eudicotyledons</taxon>
        <taxon>Gunneridae</taxon>
        <taxon>Pentapetalae</taxon>
        <taxon>rosids</taxon>
        <taxon>malvids</taxon>
        <taxon>Myrtales</taxon>
        <taxon>Lythraceae</taxon>
        <taxon>Punica</taxon>
    </lineage>
</organism>
<dbReference type="Proteomes" id="UP000197138">
    <property type="component" value="Unassembled WGS sequence"/>
</dbReference>
<sequence length="60" mass="6986">MVEMETSMVRTRAMLIVMGRRSWGQSRKRKEAGSDGDGMKQRRRGKGMDEGADSRRKQRR</sequence>
<reference evidence="3" key="1">
    <citation type="journal article" date="2017" name="Plant J.">
        <title>The pomegranate (Punica granatum L.) genome and the genomics of punicalagin biosynthesis.</title>
        <authorList>
            <person name="Qin G."/>
            <person name="Xu C."/>
            <person name="Ming R."/>
            <person name="Tang H."/>
            <person name="Guyot R."/>
            <person name="Kramer E.M."/>
            <person name="Hu Y."/>
            <person name="Yi X."/>
            <person name="Qi Y."/>
            <person name="Xu X."/>
            <person name="Gao Z."/>
            <person name="Pan H."/>
            <person name="Jian J."/>
            <person name="Tian Y."/>
            <person name="Yue Z."/>
            <person name="Xu Y."/>
        </authorList>
    </citation>
    <scope>NUCLEOTIDE SEQUENCE [LARGE SCALE GENOMIC DNA]</scope>
    <source>
        <strain evidence="3">cv. Dabenzi</strain>
    </source>
</reference>
<comment type="caution">
    <text evidence="2">The sequence shown here is derived from an EMBL/GenBank/DDBJ whole genome shotgun (WGS) entry which is preliminary data.</text>
</comment>
<gene>
    <name evidence="2" type="ORF">CDL15_Pgr017660</name>
</gene>
<feature type="region of interest" description="Disordered" evidence="1">
    <location>
        <begin position="17"/>
        <end position="60"/>
    </location>
</feature>
<feature type="compositionally biased region" description="Basic and acidic residues" evidence="1">
    <location>
        <begin position="31"/>
        <end position="60"/>
    </location>
</feature>
<evidence type="ECO:0000256" key="1">
    <source>
        <dbReference type="SAM" id="MobiDB-lite"/>
    </source>
</evidence>
<proteinExistence type="predicted"/>
<evidence type="ECO:0000313" key="2">
    <source>
        <dbReference type="EMBL" id="OWM87075.1"/>
    </source>
</evidence>
<name>A0A218XPC1_PUNGR</name>
<dbReference type="AlphaFoldDB" id="A0A218XPC1"/>
<dbReference type="EMBL" id="MTKT01000931">
    <property type="protein sequence ID" value="OWM87075.1"/>
    <property type="molecule type" value="Genomic_DNA"/>
</dbReference>